<evidence type="ECO:0000259" key="6">
    <source>
        <dbReference type="SMART" id="SM00382"/>
    </source>
</evidence>
<dbReference type="SUPFAM" id="SSF52540">
    <property type="entry name" value="P-loop containing nucleoside triphosphate hydrolases"/>
    <property type="match status" value="1"/>
</dbReference>
<reference evidence="7" key="2">
    <citation type="submission" date="2025-08" db="UniProtKB">
        <authorList>
            <consortium name="Ensembl"/>
        </authorList>
    </citation>
    <scope>IDENTIFICATION</scope>
    <source>
        <strain evidence="7">breed Abyssinian</strain>
    </source>
</reference>
<dbReference type="InterPro" id="IPR003960">
    <property type="entry name" value="ATPase_AAA_CS"/>
</dbReference>
<sequence>MNLLPELESPVTRQEKMATVWDEAEQDGIGEEVLKMSTEEIIQRTRLLDSEIKIMKSEVLRVTHELQAMKDKIKENSEKIKVNKTLPYLVSNVIELLDVDPNDQEEDGANIDLDSQRKGKCAVIKTSTRQTYFLPVIGLVDAEKLKPGDLVGVNKDSYLILETLPTEYDSRVKAMEVDERPTEQYSDIGGLDKQIQELVEAIVLPMNHKEKFENLGIQPPKGVLMYGPPGTGKTLLARACAAQTKATFLKLAGPQLVQMFIGDGAKLVRDAFALAKEKAPSIIFIDELDAIGTKRFDSEKAGDREVQRTMLELLNQLDGFQPNTQVKVIAATNRVDILDPALLRSGRLDRKIEFPMPNEEARARIMQIHSRKMNVRRTRHIGEGTCRRHQASGPCCLMGSVGGHLPPLAISNSVLWNLSSTPTPSPDVNYEELARCTDDFNGAQCKAVCVEAVSAGVREWVTLSLLAPFPEQDGAFDWWRPLGGRGSEGCGLSEPGQGCEKAPLEPMCPGCRA</sequence>
<dbReference type="GeneTree" id="ENSGT01020000230346"/>
<name>A0ABI7ZBW6_FELCA</name>
<dbReference type="Gene3D" id="3.40.50.300">
    <property type="entry name" value="P-loop containing nucleotide triphosphate hydrolases"/>
    <property type="match status" value="1"/>
</dbReference>
<reference evidence="7 8" key="1">
    <citation type="submission" date="2021-02" db="EMBL/GenBank/DDBJ databases">
        <title>Safari Cat Assemblies.</title>
        <authorList>
            <person name="Bredemeyer K.R."/>
            <person name="Murphy W.J."/>
        </authorList>
    </citation>
    <scope>NUCLEOTIDE SEQUENCE [LARGE SCALE GENOMIC DNA]</scope>
</reference>
<evidence type="ECO:0000256" key="1">
    <source>
        <dbReference type="ARBA" id="ARBA00006914"/>
    </source>
</evidence>
<dbReference type="InterPro" id="IPR041569">
    <property type="entry name" value="AAA_lid_3"/>
</dbReference>
<protein>
    <recommendedName>
        <fullName evidence="6">AAA+ ATPase domain-containing protein</fullName>
    </recommendedName>
</protein>
<dbReference type="InterPro" id="IPR012340">
    <property type="entry name" value="NA-bd_OB-fold"/>
</dbReference>
<dbReference type="Proteomes" id="UP000823872">
    <property type="component" value="Chromosome D1"/>
</dbReference>
<proteinExistence type="inferred from homology"/>
<dbReference type="Ensembl" id="ENSFCTT00005059474.1">
    <property type="protein sequence ID" value="ENSFCTP00005043693.1"/>
    <property type="gene ID" value="ENSFCTG00005020712.1"/>
</dbReference>
<keyword evidence="8" id="KW-1185">Reference proteome</keyword>
<organism evidence="7 8">
    <name type="scientific">Felis catus</name>
    <name type="common">Cat</name>
    <name type="synonym">Felis silvestris catus</name>
    <dbReference type="NCBI Taxonomy" id="9685"/>
    <lineage>
        <taxon>Eukaryota</taxon>
        <taxon>Metazoa</taxon>
        <taxon>Chordata</taxon>
        <taxon>Craniata</taxon>
        <taxon>Vertebrata</taxon>
        <taxon>Euteleostomi</taxon>
        <taxon>Mammalia</taxon>
        <taxon>Eutheria</taxon>
        <taxon>Laurasiatheria</taxon>
        <taxon>Carnivora</taxon>
        <taxon>Feliformia</taxon>
        <taxon>Felidae</taxon>
        <taxon>Felinae</taxon>
        <taxon>Felis</taxon>
    </lineage>
</organism>
<evidence type="ECO:0000313" key="7">
    <source>
        <dbReference type="Ensembl" id="ENSFCTP00005043693.1"/>
    </source>
</evidence>
<comment type="similarity">
    <text evidence="1 5">Belongs to the AAA ATPase family.</text>
</comment>
<evidence type="ECO:0000313" key="8">
    <source>
        <dbReference type="Proteomes" id="UP000823872"/>
    </source>
</evidence>
<keyword evidence="2 5" id="KW-0547">Nucleotide-binding</keyword>
<dbReference type="PANTHER" id="PTHR23073">
    <property type="entry name" value="26S PROTEASOME REGULATORY SUBUNIT"/>
    <property type="match status" value="1"/>
</dbReference>
<dbReference type="Pfam" id="PF17862">
    <property type="entry name" value="AAA_lid_3"/>
    <property type="match status" value="1"/>
</dbReference>
<dbReference type="InterPro" id="IPR027417">
    <property type="entry name" value="P-loop_NTPase"/>
</dbReference>
<dbReference type="InterPro" id="IPR032501">
    <property type="entry name" value="Prot_ATP_ID_OB_2nd"/>
</dbReference>
<dbReference type="Pfam" id="PF00004">
    <property type="entry name" value="AAA"/>
    <property type="match status" value="1"/>
</dbReference>
<dbReference type="Pfam" id="PF16450">
    <property type="entry name" value="Prot_ATP_ID_OB_C"/>
    <property type="match status" value="1"/>
</dbReference>
<dbReference type="InterPro" id="IPR050221">
    <property type="entry name" value="26S_Proteasome_ATPase"/>
</dbReference>
<dbReference type="Gene3D" id="2.40.50.140">
    <property type="entry name" value="Nucleic acid-binding proteins"/>
    <property type="match status" value="1"/>
</dbReference>
<keyword evidence="4" id="KW-0647">Proteasome</keyword>
<dbReference type="SMART" id="SM00382">
    <property type="entry name" value="AAA"/>
    <property type="match status" value="1"/>
</dbReference>
<dbReference type="InterPro" id="IPR003593">
    <property type="entry name" value="AAA+_ATPase"/>
</dbReference>
<feature type="domain" description="AAA+ ATPase" evidence="6">
    <location>
        <begin position="219"/>
        <end position="358"/>
    </location>
</feature>
<evidence type="ECO:0000256" key="2">
    <source>
        <dbReference type="ARBA" id="ARBA00022741"/>
    </source>
</evidence>
<reference evidence="7" key="3">
    <citation type="submission" date="2025-09" db="UniProtKB">
        <authorList>
            <consortium name="Ensembl"/>
        </authorList>
    </citation>
    <scope>IDENTIFICATION</scope>
    <source>
        <strain evidence="7">breed Abyssinian</strain>
    </source>
</reference>
<evidence type="ECO:0000256" key="4">
    <source>
        <dbReference type="ARBA" id="ARBA00022942"/>
    </source>
</evidence>
<keyword evidence="3 5" id="KW-0067">ATP-binding</keyword>
<accession>A0ABI7ZBW6</accession>
<dbReference type="PROSITE" id="PS00674">
    <property type="entry name" value="AAA"/>
    <property type="match status" value="1"/>
</dbReference>
<dbReference type="InterPro" id="IPR003959">
    <property type="entry name" value="ATPase_AAA_core"/>
</dbReference>
<dbReference type="Gene3D" id="1.10.8.60">
    <property type="match status" value="1"/>
</dbReference>
<gene>
    <name evidence="7" type="primary">PSMC3</name>
</gene>
<evidence type="ECO:0000256" key="3">
    <source>
        <dbReference type="ARBA" id="ARBA00022840"/>
    </source>
</evidence>
<evidence type="ECO:0000256" key="5">
    <source>
        <dbReference type="RuleBase" id="RU003651"/>
    </source>
</evidence>